<dbReference type="InterPro" id="IPR011703">
    <property type="entry name" value="ATPase_AAA-3"/>
</dbReference>
<evidence type="ECO:0000313" key="3">
    <source>
        <dbReference type="EMBL" id="MEQ2510662.1"/>
    </source>
</evidence>
<dbReference type="PIRSF" id="PIRSF002849">
    <property type="entry name" value="AAA_ATPase_chaperone_MoxR_prd"/>
    <property type="match status" value="1"/>
</dbReference>
<dbReference type="Gene3D" id="1.10.8.80">
    <property type="entry name" value="Magnesium chelatase subunit I, C-Terminal domain"/>
    <property type="match status" value="1"/>
</dbReference>
<reference evidence="3 4" key="1">
    <citation type="submission" date="2024-03" db="EMBL/GenBank/DDBJ databases">
        <title>Human intestinal bacterial collection.</title>
        <authorList>
            <person name="Pauvert C."/>
            <person name="Hitch T.C.A."/>
            <person name="Clavel T."/>
        </authorList>
    </citation>
    <scope>NUCLEOTIDE SEQUENCE [LARGE SCALE GENOMIC DNA]</scope>
    <source>
        <strain evidence="3 4">CLA-AA-H192</strain>
    </source>
</reference>
<dbReference type="InterPro" id="IPR027417">
    <property type="entry name" value="P-loop_NTPase"/>
</dbReference>
<dbReference type="EMBL" id="JBBMFF010000178">
    <property type="protein sequence ID" value="MEQ2510662.1"/>
    <property type="molecule type" value="Genomic_DNA"/>
</dbReference>
<dbReference type="SUPFAM" id="SSF52540">
    <property type="entry name" value="P-loop containing nucleoside triphosphate hydrolases"/>
    <property type="match status" value="1"/>
</dbReference>
<dbReference type="PANTHER" id="PTHR42759">
    <property type="entry name" value="MOXR FAMILY PROTEIN"/>
    <property type="match status" value="1"/>
</dbReference>
<gene>
    <name evidence="3" type="ORF">WMO66_05275</name>
</gene>
<dbReference type="Pfam" id="PF07726">
    <property type="entry name" value="AAA_3"/>
    <property type="match status" value="1"/>
</dbReference>
<keyword evidence="4" id="KW-1185">Reference proteome</keyword>
<proteinExistence type="predicted"/>
<accession>A0ABV1G5M2</accession>
<evidence type="ECO:0000259" key="1">
    <source>
        <dbReference type="Pfam" id="PF07726"/>
    </source>
</evidence>
<protein>
    <submittedName>
        <fullName evidence="3">MoxR family ATPase</fullName>
    </submittedName>
</protein>
<feature type="domain" description="ATPase AAA-3" evidence="1">
    <location>
        <begin position="39"/>
        <end position="169"/>
    </location>
</feature>
<organism evidence="3 4">
    <name type="scientific">Faecousia intestinalis</name>
    <dbReference type="NCBI Taxonomy" id="3133167"/>
    <lineage>
        <taxon>Bacteria</taxon>
        <taxon>Bacillati</taxon>
        <taxon>Bacillota</taxon>
        <taxon>Clostridia</taxon>
        <taxon>Eubacteriales</taxon>
        <taxon>Oscillospiraceae</taxon>
        <taxon>Faecousia</taxon>
    </lineage>
</organism>
<dbReference type="Gene3D" id="3.40.50.300">
    <property type="entry name" value="P-loop containing nucleotide triphosphate hydrolases"/>
    <property type="match status" value="1"/>
</dbReference>
<comment type="caution">
    <text evidence="3">The sequence shown here is derived from an EMBL/GenBank/DDBJ whole genome shotgun (WGS) entry which is preliminary data.</text>
</comment>
<dbReference type="RefSeq" id="WP_349135342.1">
    <property type="nucleotide sequence ID" value="NZ_JBBMFF010000178.1"/>
</dbReference>
<name>A0ABV1G5M2_9FIRM</name>
<sequence length="318" mass="34788">MEQKQYELAAQVLREVQKVILGKREIVEKVLMAVLAQGHVLLDDVPGVGKTTLAMAFARALGLETRRVQFTPDTMPSDILGFSVYDKQAGAFSYQPGAVMTNLLLADEINRTSTKTQAALLEAMEERRVTVDGKTHPLPQPFFVLATQNPVGSAGTQLLPPAQLDRFLLCLSMGYPDRESQVELMKERHHADPLAQVCPVTDAAALGGLMDAAAMTFVADPVYDYTARLLEATRCHESLQLGLSPRAGLALCRAAKARAFLHARDYVLPEDVAEAAPDVCAHRLVLAPRARLHDETARSVLAEILERVPQPAVREFKS</sequence>
<dbReference type="Proteomes" id="UP001491552">
    <property type="component" value="Unassembled WGS sequence"/>
</dbReference>
<dbReference type="PANTHER" id="PTHR42759:SF5">
    <property type="entry name" value="METHANOL DEHYDROGENASE REGULATOR"/>
    <property type="match status" value="1"/>
</dbReference>
<dbReference type="InterPro" id="IPR041628">
    <property type="entry name" value="ChlI/MoxR_AAA_lid"/>
</dbReference>
<evidence type="ECO:0000313" key="4">
    <source>
        <dbReference type="Proteomes" id="UP001491552"/>
    </source>
</evidence>
<dbReference type="InterPro" id="IPR050764">
    <property type="entry name" value="CbbQ/NirQ/NorQ/GpvN"/>
</dbReference>
<feature type="domain" description="ChlI/MoxR AAA lid" evidence="2">
    <location>
        <begin position="232"/>
        <end position="304"/>
    </location>
</feature>
<evidence type="ECO:0000259" key="2">
    <source>
        <dbReference type="Pfam" id="PF17863"/>
    </source>
</evidence>
<dbReference type="CDD" id="cd00009">
    <property type="entry name" value="AAA"/>
    <property type="match status" value="1"/>
</dbReference>
<dbReference type="Pfam" id="PF17863">
    <property type="entry name" value="AAA_lid_2"/>
    <property type="match status" value="1"/>
</dbReference>